<keyword evidence="2" id="KW-1185">Reference proteome</keyword>
<dbReference type="Proteomes" id="UP000186156">
    <property type="component" value="Unassembled WGS sequence"/>
</dbReference>
<organism evidence="1 2">
    <name type="scientific">Alicyclobacillus vulcanalis</name>
    <dbReference type="NCBI Taxonomy" id="252246"/>
    <lineage>
        <taxon>Bacteria</taxon>
        <taxon>Bacillati</taxon>
        <taxon>Bacillota</taxon>
        <taxon>Bacilli</taxon>
        <taxon>Bacillales</taxon>
        <taxon>Alicyclobacillaceae</taxon>
        <taxon>Alicyclobacillus</taxon>
    </lineage>
</organism>
<gene>
    <name evidence="1" type="ORF">SAMN05421799_11516</name>
</gene>
<name>A0A1N7PN19_9BACL</name>
<evidence type="ECO:0000313" key="2">
    <source>
        <dbReference type="Proteomes" id="UP000186156"/>
    </source>
</evidence>
<reference evidence="2" key="1">
    <citation type="submission" date="2017-01" db="EMBL/GenBank/DDBJ databases">
        <authorList>
            <person name="Varghese N."/>
            <person name="Submissions S."/>
        </authorList>
    </citation>
    <scope>NUCLEOTIDE SEQUENCE [LARGE SCALE GENOMIC DNA]</scope>
    <source>
        <strain evidence="2">DSM 16176</strain>
    </source>
</reference>
<accession>A0A1N7PN19</accession>
<evidence type="ECO:0000313" key="1">
    <source>
        <dbReference type="EMBL" id="SIT11992.1"/>
    </source>
</evidence>
<dbReference type="RefSeq" id="WP_200805764.1">
    <property type="nucleotide sequence ID" value="NZ_FTOO01000015.1"/>
</dbReference>
<dbReference type="AlphaFoldDB" id="A0A1N7PN19"/>
<protein>
    <submittedName>
        <fullName evidence="1">Uncharacterized protein</fullName>
    </submittedName>
</protein>
<sequence length="58" mass="6916">MSHHKHWIVESICPRCEKTNVIEVPEGELVVRVHCQHCEHGYDYNHIVREHKEVDVDD</sequence>
<proteinExistence type="predicted"/>
<dbReference type="EMBL" id="FTOO01000015">
    <property type="protein sequence ID" value="SIT11992.1"/>
    <property type="molecule type" value="Genomic_DNA"/>
</dbReference>